<comment type="caution">
    <text evidence="1">The sequence shown here is derived from an EMBL/GenBank/DDBJ whole genome shotgun (WGS) entry which is preliminary data.</text>
</comment>
<accession>A0ACB9FJ89</accession>
<gene>
    <name evidence="1" type="ORF">L6452_02328</name>
</gene>
<dbReference type="Proteomes" id="UP001055879">
    <property type="component" value="Linkage Group LG01"/>
</dbReference>
<keyword evidence="2" id="KW-1185">Reference proteome</keyword>
<reference evidence="1 2" key="2">
    <citation type="journal article" date="2022" name="Mol. Ecol. Resour.">
        <title>The genomes of chicory, endive, great burdock and yacon provide insights into Asteraceae paleo-polyploidization history and plant inulin production.</title>
        <authorList>
            <person name="Fan W."/>
            <person name="Wang S."/>
            <person name="Wang H."/>
            <person name="Wang A."/>
            <person name="Jiang F."/>
            <person name="Liu H."/>
            <person name="Zhao H."/>
            <person name="Xu D."/>
            <person name="Zhang Y."/>
        </authorList>
    </citation>
    <scope>NUCLEOTIDE SEQUENCE [LARGE SCALE GENOMIC DNA]</scope>
    <source>
        <strain evidence="2">cv. Niubang</strain>
    </source>
</reference>
<proteinExistence type="predicted"/>
<name>A0ACB9FJ89_ARCLA</name>
<evidence type="ECO:0000313" key="2">
    <source>
        <dbReference type="Proteomes" id="UP001055879"/>
    </source>
</evidence>
<reference evidence="2" key="1">
    <citation type="journal article" date="2022" name="Mol. Ecol. Resour.">
        <title>The genomes of chicory, endive, great burdock and yacon provide insights into Asteraceae palaeo-polyploidization history and plant inulin production.</title>
        <authorList>
            <person name="Fan W."/>
            <person name="Wang S."/>
            <person name="Wang H."/>
            <person name="Wang A."/>
            <person name="Jiang F."/>
            <person name="Liu H."/>
            <person name="Zhao H."/>
            <person name="Xu D."/>
            <person name="Zhang Y."/>
        </authorList>
    </citation>
    <scope>NUCLEOTIDE SEQUENCE [LARGE SCALE GENOMIC DNA]</scope>
    <source>
        <strain evidence="2">cv. Niubang</strain>
    </source>
</reference>
<sequence length="147" mass="16523">MAATNPSSSSSPQTLHPRLSNPRRLHRPCLLKLPFTSHDHKLLYVRCQIPKFEPKRSALNSDVTETTSSSSSSIDFLTLCHSLKTTKRKGWLNHGIKGPESIADHIEGWRNPDFSVCRHREALEWYHSGITLVDVRMGIGITVHGTT</sequence>
<protein>
    <submittedName>
        <fullName evidence="1">Uncharacterized protein</fullName>
    </submittedName>
</protein>
<organism evidence="1 2">
    <name type="scientific">Arctium lappa</name>
    <name type="common">Greater burdock</name>
    <name type="synonym">Lappa major</name>
    <dbReference type="NCBI Taxonomy" id="4217"/>
    <lineage>
        <taxon>Eukaryota</taxon>
        <taxon>Viridiplantae</taxon>
        <taxon>Streptophyta</taxon>
        <taxon>Embryophyta</taxon>
        <taxon>Tracheophyta</taxon>
        <taxon>Spermatophyta</taxon>
        <taxon>Magnoliopsida</taxon>
        <taxon>eudicotyledons</taxon>
        <taxon>Gunneridae</taxon>
        <taxon>Pentapetalae</taxon>
        <taxon>asterids</taxon>
        <taxon>campanulids</taxon>
        <taxon>Asterales</taxon>
        <taxon>Asteraceae</taxon>
        <taxon>Carduoideae</taxon>
        <taxon>Cardueae</taxon>
        <taxon>Arctiinae</taxon>
        <taxon>Arctium</taxon>
    </lineage>
</organism>
<evidence type="ECO:0000313" key="1">
    <source>
        <dbReference type="EMBL" id="KAI3771169.1"/>
    </source>
</evidence>
<dbReference type="EMBL" id="CM042047">
    <property type="protein sequence ID" value="KAI3771169.1"/>
    <property type="molecule type" value="Genomic_DNA"/>
</dbReference>